<sequence>MPKKAAALRTAVRVALRASRFAPTVYAPVASPAPAQTAPHAPAKPRVAARRGASTSTGASQPAKSGEARSCASVRAIANTKMIATSAARRAVSSSAGGRRSRIAAPRERGGAWGARAARRVGTGGGVV</sequence>
<protein>
    <submittedName>
        <fullName evidence="2">Uncharacterized protein</fullName>
    </submittedName>
</protein>
<organism evidence="2 3">
    <name type="scientific">Prymnesium parvum</name>
    <name type="common">Toxic golden alga</name>
    <dbReference type="NCBI Taxonomy" id="97485"/>
    <lineage>
        <taxon>Eukaryota</taxon>
        <taxon>Haptista</taxon>
        <taxon>Haptophyta</taxon>
        <taxon>Prymnesiophyceae</taxon>
        <taxon>Prymnesiales</taxon>
        <taxon>Prymnesiaceae</taxon>
        <taxon>Prymnesium</taxon>
    </lineage>
</organism>
<feature type="region of interest" description="Disordered" evidence="1">
    <location>
        <begin position="85"/>
        <end position="128"/>
    </location>
</feature>
<keyword evidence="3" id="KW-1185">Reference proteome</keyword>
<accession>A0AB34IPF8</accession>
<evidence type="ECO:0000256" key="1">
    <source>
        <dbReference type="SAM" id="MobiDB-lite"/>
    </source>
</evidence>
<feature type="compositionally biased region" description="Low complexity" evidence="1">
    <location>
        <begin position="85"/>
        <end position="98"/>
    </location>
</feature>
<reference evidence="2 3" key="1">
    <citation type="journal article" date="2024" name="Science">
        <title>Giant polyketide synthase enzymes in the biosynthesis of giant marine polyether toxins.</title>
        <authorList>
            <person name="Fallon T.R."/>
            <person name="Shende V.V."/>
            <person name="Wierzbicki I.H."/>
            <person name="Pendleton A.L."/>
            <person name="Watervoot N.F."/>
            <person name="Auber R.P."/>
            <person name="Gonzalez D.J."/>
            <person name="Wisecaver J.H."/>
            <person name="Moore B.S."/>
        </authorList>
    </citation>
    <scope>NUCLEOTIDE SEQUENCE [LARGE SCALE GENOMIC DNA]</scope>
    <source>
        <strain evidence="2 3">12B1</strain>
    </source>
</reference>
<feature type="compositionally biased region" description="Polar residues" evidence="1">
    <location>
        <begin position="53"/>
        <end position="63"/>
    </location>
</feature>
<feature type="region of interest" description="Disordered" evidence="1">
    <location>
        <begin position="29"/>
        <end position="71"/>
    </location>
</feature>
<evidence type="ECO:0000313" key="3">
    <source>
        <dbReference type="Proteomes" id="UP001515480"/>
    </source>
</evidence>
<dbReference type="Proteomes" id="UP001515480">
    <property type="component" value="Unassembled WGS sequence"/>
</dbReference>
<proteinExistence type="predicted"/>
<feature type="compositionally biased region" description="Low complexity" evidence="1">
    <location>
        <begin position="30"/>
        <end position="45"/>
    </location>
</feature>
<gene>
    <name evidence="2" type="ORF">AB1Y20_010767</name>
</gene>
<name>A0AB34IPF8_PRYPA</name>
<dbReference type="AlphaFoldDB" id="A0AB34IPF8"/>
<comment type="caution">
    <text evidence="2">The sequence shown here is derived from an EMBL/GenBank/DDBJ whole genome shotgun (WGS) entry which is preliminary data.</text>
</comment>
<dbReference type="EMBL" id="JBGBPQ010000020">
    <property type="protein sequence ID" value="KAL1504361.1"/>
    <property type="molecule type" value="Genomic_DNA"/>
</dbReference>
<evidence type="ECO:0000313" key="2">
    <source>
        <dbReference type="EMBL" id="KAL1504361.1"/>
    </source>
</evidence>